<name>A0AA35RXP7_GEOBA</name>
<evidence type="ECO:0000256" key="1">
    <source>
        <dbReference type="ARBA" id="ARBA00004141"/>
    </source>
</evidence>
<sequence length="521" mass="58149">MHDDGTDSRIKTFANIFISFIGAGILGLPYAFKESGIVEGAVVISIVGAVSIKSMFLLIDCKNRMMSKATLTMATKLPNGTSSPVTSKNIEYGDVGMLALGSFGRWLVDINILISQVGFCCAYLIFISENLHSVFPRVSHLFADFATIFAYGIVFYFDMEHFHLLHFHIRNYSLEGLPFYLGVAIYCYEGAGLILSLEGSVSKDLRGSFKTIFLVAMIIVTSLYVGFGVCGYLSFGPDTEDIITLNLPGGLFPFLVKGFLCFSLYFTYPIMMFPVTTVLERMFFSQGTADTNYLLGCVLRSVLVLVSGLIVVAIPNFSILMALVGSGCCTMLGFILPAVFHWLIFRGDLSLGARLFNMFLIILGITGSIIGTVDAISRLYGDKTTAQVQPSISPPLSLHNYHRRFQPLLLFINHCVVKIIFQLPPQIFFRVYIISLYKEIFKNQLILMLRSEKEFVIVFLVQRGPFFHGDVNSLEIIVSVVKEKTSYSPSQYCTLFRCCQLLHTHPRASHDFLLAWFEVKG</sequence>
<dbReference type="PANTHER" id="PTHR22950">
    <property type="entry name" value="AMINO ACID TRANSPORTER"/>
    <property type="match status" value="1"/>
</dbReference>
<evidence type="ECO:0000313" key="8">
    <source>
        <dbReference type="Proteomes" id="UP001174909"/>
    </source>
</evidence>
<dbReference type="Proteomes" id="UP001174909">
    <property type="component" value="Unassembled WGS sequence"/>
</dbReference>
<dbReference type="EMBL" id="CASHTH010001766">
    <property type="protein sequence ID" value="CAI8019619.1"/>
    <property type="molecule type" value="Genomic_DNA"/>
</dbReference>
<keyword evidence="3 5" id="KW-1133">Transmembrane helix</keyword>
<evidence type="ECO:0000313" key="7">
    <source>
        <dbReference type="EMBL" id="CAI8019619.1"/>
    </source>
</evidence>
<dbReference type="GO" id="GO:0015179">
    <property type="term" value="F:L-amino acid transmembrane transporter activity"/>
    <property type="evidence" value="ECO:0007669"/>
    <property type="project" value="TreeGrafter"/>
</dbReference>
<feature type="transmembrane region" description="Helical" evidence="5">
    <location>
        <begin position="138"/>
        <end position="157"/>
    </location>
</feature>
<evidence type="ECO:0000256" key="2">
    <source>
        <dbReference type="ARBA" id="ARBA00022692"/>
    </source>
</evidence>
<feature type="transmembrane region" description="Helical" evidence="5">
    <location>
        <begin position="37"/>
        <end position="59"/>
    </location>
</feature>
<evidence type="ECO:0000256" key="5">
    <source>
        <dbReference type="SAM" id="Phobius"/>
    </source>
</evidence>
<proteinExistence type="predicted"/>
<accession>A0AA35RXP7</accession>
<dbReference type="GO" id="GO:0005774">
    <property type="term" value="C:vacuolar membrane"/>
    <property type="evidence" value="ECO:0007669"/>
    <property type="project" value="TreeGrafter"/>
</dbReference>
<feature type="transmembrane region" description="Helical" evidence="5">
    <location>
        <begin position="209"/>
        <end position="233"/>
    </location>
</feature>
<dbReference type="PANTHER" id="PTHR22950:SF677">
    <property type="entry name" value="AMINO ACID TRANSPORTER TRANSMEMBRANE DOMAIN-CONTAINING PROTEIN"/>
    <property type="match status" value="1"/>
</dbReference>
<feature type="transmembrane region" description="Helical" evidence="5">
    <location>
        <begin position="177"/>
        <end position="197"/>
    </location>
</feature>
<feature type="transmembrane region" description="Helical" evidence="5">
    <location>
        <begin position="319"/>
        <end position="344"/>
    </location>
</feature>
<dbReference type="InterPro" id="IPR013057">
    <property type="entry name" value="AA_transpt_TM"/>
</dbReference>
<reference evidence="7" key="1">
    <citation type="submission" date="2023-03" db="EMBL/GenBank/DDBJ databases">
        <authorList>
            <person name="Steffen K."/>
            <person name="Cardenas P."/>
        </authorList>
    </citation>
    <scope>NUCLEOTIDE SEQUENCE</scope>
</reference>
<dbReference type="AlphaFoldDB" id="A0AA35RXP7"/>
<protein>
    <submittedName>
        <fullName evidence="7">Amino acid transporter AVT3B</fullName>
    </submittedName>
</protein>
<gene>
    <name evidence="7" type="ORF">GBAR_LOCUS11784</name>
</gene>
<evidence type="ECO:0000259" key="6">
    <source>
        <dbReference type="Pfam" id="PF01490"/>
    </source>
</evidence>
<comment type="caution">
    <text evidence="7">The sequence shown here is derived from an EMBL/GenBank/DDBJ whole genome shotgun (WGS) entry which is preliminary data.</text>
</comment>
<keyword evidence="8" id="KW-1185">Reference proteome</keyword>
<evidence type="ECO:0000256" key="3">
    <source>
        <dbReference type="ARBA" id="ARBA00022989"/>
    </source>
</evidence>
<organism evidence="7 8">
    <name type="scientific">Geodia barretti</name>
    <name type="common">Barrett's horny sponge</name>
    <dbReference type="NCBI Taxonomy" id="519541"/>
    <lineage>
        <taxon>Eukaryota</taxon>
        <taxon>Metazoa</taxon>
        <taxon>Porifera</taxon>
        <taxon>Demospongiae</taxon>
        <taxon>Heteroscleromorpha</taxon>
        <taxon>Tetractinellida</taxon>
        <taxon>Astrophorina</taxon>
        <taxon>Geodiidae</taxon>
        <taxon>Geodia</taxon>
    </lineage>
</organism>
<comment type="subcellular location">
    <subcellularLocation>
        <location evidence="1">Membrane</location>
        <topology evidence="1">Multi-pass membrane protein</topology>
    </subcellularLocation>
</comment>
<keyword evidence="4 5" id="KW-0472">Membrane</keyword>
<feature type="transmembrane region" description="Helical" evidence="5">
    <location>
        <begin position="356"/>
        <end position="376"/>
    </location>
</feature>
<dbReference type="Pfam" id="PF01490">
    <property type="entry name" value="Aa_trans"/>
    <property type="match status" value="1"/>
</dbReference>
<feature type="domain" description="Amino acid transporter transmembrane" evidence="6">
    <location>
        <begin position="145"/>
        <end position="376"/>
    </location>
</feature>
<feature type="transmembrane region" description="Helical" evidence="5">
    <location>
        <begin position="254"/>
        <end position="273"/>
    </location>
</feature>
<feature type="transmembrane region" description="Helical" evidence="5">
    <location>
        <begin position="106"/>
        <end position="126"/>
    </location>
</feature>
<feature type="transmembrane region" description="Helical" evidence="5">
    <location>
        <begin position="293"/>
        <end position="312"/>
    </location>
</feature>
<evidence type="ECO:0000256" key="4">
    <source>
        <dbReference type="ARBA" id="ARBA00023136"/>
    </source>
</evidence>
<keyword evidence="2 5" id="KW-0812">Transmembrane</keyword>
<feature type="transmembrane region" description="Helical" evidence="5">
    <location>
        <begin position="12"/>
        <end position="31"/>
    </location>
</feature>